<dbReference type="EMBL" id="SPNC01000093">
    <property type="protein sequence ID" value="TFH94708.1"/>
    <property type="molecule type" value="Genomic_DNA"/>
</dbReference>
<sequence>MNKYFDNLALHIGALSLMLFALATSCTPSNDRPTPEPINLEPPTVYVINSGGKGKANASIDAYAPDRKRLIREVFNKTNGIKLGDTAQSGSFFGNDLYIVVGNSNVIYRLNPKTMKRTGQLEIESPRYIYFVSSDKAYVSHLGSGDITIFNPRTMETTGKITTYQSAIQGAGKFDLSTEEWLKVDDKHVLVSCWSNNSKVLLIDTTQDKVVKEIEVGLQPKSMDMDKNGKVWVLCEGQSWVGKNPTIWTIDSKVNYAAHQVGGGITKFKDLMYPATSHLRMNLAKDAFYFFNAPHIFKMSITDKEIPATPFINMPSNCNTYSLTVAPNGDLYIGDSKDNKQEGTVYRYSADGQKLDSFSVGVLPIDFVFYVKK</sequence>
<dbReference type="Proteomes" id="UP000297225">
    <property type="component" value="Unassembled WGS sequence"/>
</dbReference>
<dbReference type="InterPro" id="IPR011045">
    <property type="entry name" value="N2O_reductase_N"/>
</dbReference>
<organism evidence="1 2">
    <name type="scientific">Porphyromonas levii</name>
    <dbReference type="NCBI Taxonomy" id="28114"/>
    <lineage>
        <taxon>Bacteria</taxon>
        <taxon>Pseudomonadati</taxon>
        <taxon>Bacteroidota</taxon>
        <taxon>Bacteroidia</taxon>
        <taxon>Bacteroidales</taxon>
        <taxon>Porphyromonadaceae</taxon>
        <taxon>Porphyromonas</taxon>
    </lineage>
</organism>
<evidence type="ECO:0008006" key="3">
    <source>
        <dbReference type="Google" id="ProtNLM"/>
    </source>
</evidence>
<gene>
    <name evidence="1" type="ORF">E4P47_06405</name>
</gene>
<evidence type="ECO:0000313" key="1">
    <source>
        <dbReference type="EMBL" id="TFH94708.1"/>
    </source>
</evidence>
<dbReference type="InterPro" id="IPR051200">
    <property type="entry name" value="Host-pathogen_enzymatic-act"/>
</dbReference>
<protein>
    <recommendedName>
        <fullName evidence="3">YncE family protein</fullName>
    </recommendedName>
</protein>
<dbReference type="InterPro" id="IPR015943">
    <property type="entry name" value="WD40/YVTN_repeat-like_dom_sf"/>
</dbReference>
<dbReference type="RefSeq" id="WP_134849597.1">
    <property type="nucleotide sequence ID" value="NZ_CP197400.1"/>
</dbReference>
<comment type="caution">
    <text evidence="1">The sequence shown here is derived from an EMBL/GenBank/DDBJ whole genome shotgun (WGS) entry which is preliminary data.</text>
</comment>
<dbReference type="PANTHER" id="PTHR47197:SF3">
    <property type="entry name" value="DIHYDRO-HEME D1 DEHYDROGENASE"/>
    <property type="match status" value="1"/>
</dbReference>
<accession>A0A4Y8WNF9</accession>
<dbReference type="OrthoDB" id="792648at2"/>
<dbReference type="Pfam" id="PF16819">
    <property type="entry name" value="DUF5074"/>
    <property type="match status" value="1"/>
</dbReference>
<keyword evidence="2" id="KW-1185">Reference proteome</keyword>
<dbReference type="AlphaFoldDB" id="A0A4Y8WNF9"/>
<dbReference type="SUPFAM" id="SSF50974">
    <property type="entry name" value="Nitrous oxide reductase, N-terminal domain"/>
    <property type="match status" value="1"/>
</dbReference>
<dbReference type="PANTHER" id="PTHR47197">
    <property type="entry name" value="PROTEIN NIRF"/>
    <property type="match status" value="1"/>
</dbReference>
<proteinExistence type="predicted"/>
<evidence type="ECO:0000313" key="2">
    <source>
        <dbReference type="Proteomes" id="UP000297225"/>
    </source>
</evidence>
<dbReference type="Gene3D" id="2.130.10.10">
    <property type="entry name" value="YVTN repeat-like/Quinoprotein amine dehydrogenase"/>
    <property type="match status" value="1"/>
</dbReference>
<name>A0A4Y8WNF9_9PORP</name>
<dbReference type="PROSITE" id="PS51257">
    <property type="entry name" value="PROKAR_LIPOPROTEIN"/>
    <property type="match status" value="1"/>
</dbReference>
<dbReference type="InterPro" id="IPR031815">
    <property type="entry name" value="DUF5074"/>
</dbReference>
<reference evidence="1 2" key="1">
    <citation type="submission" date="2019-03" db="EMBL/GenBank/DDBJ databases">
        <title>Porphyromonas levii Isolated from the Uterus of Dairy Cows.</title>
        <authorList>
            <person name="Francis A.M."/>
        </authorList>
    </citation>
    <scope>NUCLEOTIDE SEQUENCE [LARGE SCALE GENOMIC DNA]</scope>
    <source>
        <strain evidence="1 2">AF5678</strain>
    </source>
</reference>